<name>A0A2G5VCB0_9PELO</name>
<feature type="transmembrane region" description="Helical" evidence="2">
    <location>
        <begin position="235"/>
        <end position="260"/>
    </location>
</feature>
<keyword evidence="4" id="KW-1185">Reference proteome</keyword>
<dbReference type="AlphaFoldDB" id="A0A2G5VCB0"/>
<reference evidence="4" key="1">
    <citation type="submission" date="2017-10" db="EMBL/GenBank/DDBJ databases">
        <title>Rapid genome shrinkage in a self-fertile nematode reveals novel sperm competition proteins.</title>
        <authorList>
            <person name="Yin D."/>
            <person name="Schwarz E.M."/>
            <person name="Thomas C.G."/>
            <person name="Felde R.L."/>
            <person name="Korf I.F."/>
            <person name="Cutter A.D."/>
            <person name="Schartner C.M."/>
            <person name="Ralston E.J."/>
            <person name="Meyer B.J."/>
            <person name="Haag E.S."/>
        </authorList>
    </citation>
    <scope>NUCLEOTIDE SEQUENCE [LARGE SCALE GENOMIC DNA]</scope>
    <source>
        <strain evidence="4">JU1422</strain>
    </source>
</reference>
<evidence type="ECO:0000256" key="1">
    <source>
        <dbReference type="SAM" id="MobiDB-lite"/>
    </source>
</evidence>
<protein>
    <submittedName>
        <fullName evidence="3">Uncharacterized protein</fullName>
    </submittedName>
</protein>
<evidence type="ECO:0000313" key="3">
    <source>
        <dbReference type="EMBL" id="PIC49415.1"/>
    </source>
</evidence>
<keyword evidence="2" id="KW-1133">Transmembrane helix</keyword>
<keyword evidence="2" id="KW-0812">Transmembrane</keyword>
<evidence type="ECO:0000256" key="2">
    <source>
        <dbReference type="SAM" id="Phobius"/>
    </source>
</evidence>
<organism evidence="3 4">
    <name type="scientific">Caenorhabditis nigoni</name>
    <dbReference type="NCBI Taxonomy" id="1611254"/>
    <lineage>
        <taxon>Eukaryota</taxon>
        <taxon>Metazoa</taxon>
        <taxon>Ecdysozoa</taxon>
        <taxon>Nematoda</taxon>
        <taxon>Chromadorea</taxon>
        <taxon>Rhabditida</taxon>
        <taxon>Rhabditina</taxon>
        <taxon>Rhabditomorpha</taxon>
        <taxon>Rhabditoidea</taxon>
        <taxon>Rhabditidae</taxon>
        <taxon>Peloderinae</taxon>
        <taxon>Caenorhabditis</taxon>
    </lineage>
</organism>
<feature type="compositionally biased region" description="Basic residues" evidence="1">
    <location>
        <begin position="276"/>
        <end position="285"/>
    </location>
</feature>
<dbReference type="EMBL" id="PDUG01000002">
    <property type="protein sequence ID" value="PIC49415.1"/>
    <property type="molecule type" value="Genomic_DNA"/>
</dbReference>
<sequence length="292" mass="33372">MMSQEPPMMVLNQQIQLELRRLSPQRRNTLAEHMQMLQNFPDKCSEIPLTDPNLGIFLAVVLDNLWEDKIPFDRIKEFSSYISGCGLKQKEFLEMQCEQYMTTKSYKNNIADSFGYGVCCEGLKMCTLEAIAQKYVKKFSRYKSCSDIPPDFFTEKKGKRYLYLAAFEVKTPSDFIKDKESFSSNCTAKEKKEIEEACNKFYENSVKSEDQEIVGYDFCCKTMGNNCRPPFYTQIWFFAICGGVGLLLIGIIGVVVYFFCIRKKRGGGKSGGGMKSSKKSTKNSKSKSEALF</sequence>
<feature type="region of interest" description="Disordered" evidence="1">
    <location>
        <begin position="266"/>
        <end position="292"/>
    </location>
</feature>
<dbReference type="Proteomes" id="UP000230233">
    <property type="component" value="Chromosome II"/>
</dbReference>
<dbReference type="OrthoDB" id="10315778at2759"/>
<proteinExistence type="predicted"/>
<evidence type="ECO:0000313" key="4">
    <source>
        <dbReference type="Proteomes" id="UP000230233"/>
    </source>
</evidence>
<gene>
    <name evidence="3" type="primary">Cnig_chr_II.g8033</name>
    <name evidence="3" type="ORF">B9Z55_008033</name>
</gene>
<keyword evidence="2" id="KW-0472">Membrane</keyword>
<comment type="caution">
    <text evidence="3">The sequence shown here is derived from an EMBL/GenBank/DDBJ whole genome shotgun (WGS) entry which is preliminary data.</text>
</comment>
<accession>A0A2G5VCB0</accession>